<proteinExistence type="inferred from homology"/>
<gene>
    <name evidence="15" type="ORF">M5D96_002651</name>
</gene>
<evidence type="ECO:0000256" key="13">
    <source>
        <dbReference type="SAM" id="Coils"/>
    </source>
</evidence>
<evidence type="ECO:0000256" key="9">
    <source>
        <dbReference type="ARBA" id="ARBA00022840"/>
    </source>
</evidence>
<comment type="similarity">
    <text evidence="2">Belongs to the protein kinase superfamily. CMGC Ser/Thr protein kinase family. MAP kinase subfamily.</text>
</comment>
<comment type="caution">
    <text evidence="15">The sequence shown here is derived from an EMBL/GenBank/DDBJ whole genome shotgun (WGS) entry which is preliminary data.</text>
</comment>
<organism evidence="15 16">
    <name type="scientific">Drosophila gunungcola</name>
    <name type="common">fruit fly</name>
    <dbReference type="NCBI Taxonomy" id="103775"/>
    <lineage>
        <taxon>Eukaryota</taxon>
        <taxon>Metazoa</taxon>
        <taxon>Ecdysozoa</taxon>
        <taxon>Arthropoda</taxon>
        <taxon>Hexapoda</taxon>
        <taxon>Insecta</taxon>
        <taxon>Pterygota</taxon>
        <taxon>Neoptera</taxon>
        <taxon>Endopterygota</taxon>
        <taxon>Diptera</taxon>
        <taxon>Brachycera</taxon>
        <taxon>Muscomorpha</taxon>
        <taxon>Ephydroidea</taxon>
        <taxon>Drosophilidae</taxon>
        <taxon>Drosophila</taxon>
        <taxon>Sophophora</taxon>
    </lineage>
</organism>
<dbReference type="EC" id="2.7.11.24" evidence="3"/>
<evidence type="ECO:0000256" key="8">
    <source>
        <dbReference type="ARBA" id="ARBA00022777"/>
    </source>
</evidence>
<dbReference type="GO" id="GO:0042594">
    <property type="term" value="P:response to starvation"/>
    <property type="evidence" value="ECO:0007669"/>
    <property type="project" value="UniProtKB-ARBA"/>
</dbReference>
<keyword evidence="9 12" id="KW-0067">ATP-binding</keyword>
<evidence type="ECO:0000256" key="1">
    <source>
        <dbReference type="ARBA" id="ARBA00001946"/>
    </source>
</evidence>
<evidence type="ECO:0000256" key="11">
    <source>
        <dbReference type="ARBA" id="ARBA00048312"/>
    </source>
</evidence>
<dbReference type="Pfam" id="PF00587">
    <property type="entry name" value="tRNA-synt_2b"/>
    <property type="match status" value="1"/>
</dbReference>
<dbReference type="Gene3D" id="1.10.510.10">
    <property type="entry name" value="Transferase(Phosphotransferase) domain 1"/>
    <property type="match status" value="2"/>
</dbReference>
<keyword evidence="16" id="KW-1185">Reference proteome</keyword>
<dbReference type="GO" id="GO:0050776">
    <property type="term" value="P:regulation of immune response"/>
    <property type="evidence" value="ECO:0007669"/>
    <property type="project" value="UniProtKB-ARBA"/>
</dbReference>
<evidence type="ECO:0000313" key="15">
    <source>
        <dbReference type="EMBL" id="KAI8046443.1"/>
    </source>
</evidence>
<dbReference type="Gene3D" id="3.30.930.10">
    <property type="entry name" value="Bira Bifunctional Protein, Domain 2"/>
    <property type="match status" value="1"/>
</dbReference>
<evidence type="ECO:0000256" key="7">
    <source>
        <dbReference type="ARBA" id="ARBA00022741"/>
    </source>
</evidence>
<dbReference type="GO" id="GO:0003007">
    <property type="term" value="P:heart morphogenesis"/>
    <property type="evidence" value="ECO:0007669"/>
    <property type="project" value="UniProtKB-ARBA"/>
</dbReference>
<dbReference type="GO" id="GO:0004707">
    <property type="term" value="F:MAP kinase activity"/>
    <property type="evidence" value="ECO:0007669"/>
    <property type="project" value="UniProtKB-EC"/>
</dbReference>
<feature type="domain" description="Protein kinase" evidence="14">
    <location>
        <begin position="347"/>
        <end position="635"/>
    </location>
</feature>
<dbReference type="PROSITE" id="PS00107">
    <property type="entry name" value="PROTEIN_KINASE_ATP"/>
    <property type="match status" value="1"/>
</dbReference>
<evidence type="ECO:0000256" key="12">
    <source>
        <dbReference type="PROSITE-ProRule" id="PRU10141"/>
    </source>
</evidence>
<dbReference type="GO" id="GO:0048082">
    <property type="term" value="P:regulation of adult chitin-containing cuticle pigmentation"/>
    <property type="evidence" value="ECO:0007669"/>
    <property type="project" value="UniProtKB-ARBA"/>
</dbReference>
<dbReference type="Proteomes" id="UP001059596">
    <property type="component" value="Chromosome 3R"/>
</dbReference>
<dbReference type="FunFam" id="3.30.200.20:FF:000769">
    <property type="entry name" value="Mitogen-activated protein kinase 14"/>
    <property type="match status" value="1"/>
</dbReference>
<dbReference type="InterPro" id="IPR050117">
    <property type="entry name" value="MAPK"/>
</dbReference>
<keyword evidence="6" id="KW-0808">Transferase</keyword>
<dbReference type="GO" id="GO:0006955">
    <property type="term" value="P:immune response"/>
    <property type="evidence" value="ECO:0007669"/>
    <property type="project" value="UniProtKB-ARBA"/>
</dbReference>
<dbReference type="FunFam" id="3.30.930.10:FF:000157">
    <property type="entry name" value="Seryl-tRNA synthetase, putative"/>
    <property type="match status" value="1"/>
</dbReference>
<dbReference type="GO" id="GO:0009408">
    <property type="term" value="P:response to heat"/>
    <property type="evidence" value="ECO:0007669"/>
    <property type="project" value="UniProtKB-ARBA"/>
</dbReference>
<dbReference type="EMBL" id="JAMKOV010000001">
    <property type="protein sequence ID" value="KAI8046443.1"/>
    <property type="molecule type" value="Genomic_DNA"/>
</dbReference>
<keyword evidence="7 12" id="KW-0547">Nucleotide-binding</keyword>
<comment type="catalytic activity">
    <reaction evidence="11">
        <text>L-seryl-[protein] + ATP = O-phospho-L-seryl-[protein] + ADP + H(+)</text>
        <dbReference type="Rhea" id="RHEA:17989"/>
        <dbReference type="Rhea" id="RHEA-COMP:9863"/>
        <dbReference type="Rhea" id="RHEA-COMP:11604"/>
        <dbReference type="ChEBI" id="CHEBI:15378"/>
        <dbReference type="ChEBI" id="CHEBI:29999"/>
        <dbReference type="ChEBI" id="CHEBI:30616"/>
        <dbReference type="ChEBI" id="CHEBI:83421"/>
        <dbReference type="ChEBI" id="CHEBI:456216"/>
        <dbReference type="EC" id="2.7.11.24"/>
    </reaction>
</comment>
<dbReference type="GO" id="GO:0038001">
    <property type="term" value="P:paracrine signaling"/>
    <property type="evidence" value="ECO:0007669"/>
    <property type="project" value="UniProtKB-ARBA"/>
</dbReference>
<dbReference type="GO" id="GO:0034614">
    <property type="term" value="P:cellular response to reactive oxygen species"/>
    <property type="evidence" value="ECO:0007669"/>
    <property type="project" value="UniProtKB-ARBA"/>
</dbReference>
<dbReference type="PROSITE" id="PS01351">
    <property type="entry name" value="MAPK"/>
    <property type="match status" value="1"/>
</dbReference>
<dbReference type="CDD" id="cd07851">
    <property type="entry name" value="STKc_p38"/>
    <property type="match status" value="1"/>
</dbReference>
<dbReference type="GO" id="GO:0005524">
    <property type="term" value="F:ATP binding"/>
    <property type="evidence" value="ECO:0007669"/>
    <property type="project" value="UniProtKB-UniRule"/>
</dbReference>
<dbReference type="Pfam" id="PF02403">
    <property type="entry name" value="Seryl_tRNA_N"/>
    <property type="match status" value="1"/>
</dbReference>
<dbReference type="SUPFAM" id="SSF46589">
    <property type="entry name" value="tRNA-binding arm"/>
    <property type="match status" value="1"/>
</dbReference>
<dbReference type="InterPro" id="IPR045864">
    <property type="entry name" value="aa-tRNA-synth_II/BPL/LPL"/>
</dbReference>
<evidence type="ECO:0000259" key="14">
    <source>
        <dbReference type="PROSITE" id="PS50011"/>
    </source>
</evidence>
<dbReference type="GO" id="GO:0006970">
    <property type="term" value="P:response to osmotic stress"/>
    <property type="evidence" value="ECO:0007669"/>
    <property type="project" value="UniProtKB-ARBA"/>
</dbReference>
<dbReference type="SUPFAM" id="SSF55681">
    <property type="entry name" value="Class II aaRS and biotin synthetases"/>
    <property type="match status" value="1"/>
</dbReference>
<dbReference type="PRINTS" id="PR01773">
    <property type="entry name" value="P38MAPKINASE"/>
</dbReference>
<dbReference type="GO" id="GO:0050832">
    <property type="term" value="P:defense response to fungus"/>
    <property type="evidence" value="ECO:0007669"/>
    <property type="project" value="UniProtKB-ARBA"/>
</dbReference>
<dbReference type="GO" id="GO:0004812">
    <property type="term" value="F:aminoacyl-tRNA ligase activity"/>
    <property type="evidence" value="ECO:0007669"/>
    <property type="project" value="InterPro"/>
</dbReference>
<feature type="coiled-coil region" evidence="13">
    <location>
        <begin position="717"/>
        <end position="764"/>
    </location>
</feature>
<dbReference type="InterPro" id="IPR010978">
    <property type="entry name" value="tRNA-bd_arm"/>
</dbReference>
<dbReference type="Gene3D" id="1.10.287.40">
    <property type="entry name" value="Serine-tRNA synthetase, tRNA binding domain"/>
    <property type="match status" value="1"/>
</dbReference>
<dbReference type="InterPro" id="IPR002314">
    <property type="entry name" value="aa-tRNA-synt_IIb"/>
</dbReference>
<reference evidence="15" key="1">
    <citation type="journal article" date="2023" name="Genome Biol. Evol.">
        <title>Long-read-based Genome Assembly of Drosophila gunungcola Reveals Fewer Chemosensory Genes in Flower-breeding Species.</title>
        <authorList>
            <person name="Negi A."/>
            <person name="Liao B.Y."/>
            <person name="Yeh S.D."/>
        </authorList>
    </citation>
    <scope>NUCLEOTIDE SEQUENCE</scope>
    <source>
        <strain evidence="15">Sukarami</strain>
    </source>
</reference>
<dbReference type="InterPro" id="IPR003527">
    <property type="entry name" value="MAP_kinase_CS"/>
</dbReference>
<dbReference type="PANTHER" id="PTHR24055">
    <property type="entry name" value="MITOGEN-ACTIVATED PROTEIN KINASE"/>
    <property type="match status" value="1"/>
</dbReference>
<dbReference type="SMART" id="SM00220">
    <property type="entry name" value="S_TKc"/>
    <property type="match status" value="2"/>
</dbReference>
<comment type="cofactor">
    <cofactor evidence="1">
        <name>Mg(2+)</name>
        <dbReference type="ChEBI" id="CHEBI:18420"/>
    </cofactor>
</comment>
<dbReference type="GO" id="GO:0042542">
    <property type="term" value="P:response to hydrogen peroxide"/>
    <property type="evidence" value="ECO:0007669"/>
    <property type="project" value="UniProtKB-ARBA"/>
</dbReference>
<dbReference type="Pfam" id="PF00069">
    <property type="entry name" value="Pkinase"/>
    <property type="match status" value="2"/>
</dbReference>
<evidence type="ECO:0000313" key="16">
    <source>
        <dbReference type="Proteomes" id="UP001059596"/>
    </source>
</evidence>
<dbReference type="InterPro" id="IPR000719">
    <property type="entry name" value="Prot_kinase_dom"/>
</dbReference>
<dbReference type="InterPro" id="IPR011009">
    <property type="entry name" value="Kinase-like_dom_sf"/>
</dbReference>
<keyword evidence="13" id="KW-0175">Coiled coil</keyword>
<evidence type="ECO:0000256" key="3">
    <source>
        <dbReference type="ARBA" id="ARBA00012411"/>
    </source>
</evidence>
<dbReference type="InterPro" id="IPR015866">
    <property type="entry name" value="Ser-tRNA-synth_1_N"/>
</dbReference>
<dbReference type="GO" id="GO:0042742">
    <property type="term" value="P:defense response to bacterium"/>
    <property type="evidence" value="ECO:0007669"/>
    <property type="project" value="UniProtKB-ARBA"/>
</dbReference>
<dbReference type="GO" id="GO:0031347">
    <property type="term" value="P:regulation of defense response"/>
    <property type="evidence" value="ECO:0007669"/>
    <property type="project" value="UniProtKB-ARBA"/>
</dbReference>
<dbReference type="FunFam" id="1.10.510.10:FF:000684">
    <property type="entry name" value="Mitogen-activated protein kinase"/>
    <property type="match status" value="1"/>
</dbReference>
<feature type="domain" description="Protein kinase" evidence="14">
    <location>
        <begin position="25"/>
        <end position="312"/>
    </location>
</feature>
<sequence>MSASITQKFHKLDINRTEWEVPEIYQELLPVGSGAYGQVSKALVRGTNMHVAIKKLARPFQSAVHAKRTYRELRLLKHMDHENVIGLLDIFHPHPANASLDNFQQVYLVTHLMDADLNNIIRMQHLSDDHVQFLVYQILRGLKYIHSAGVIHRDLKPSNIAVNEDCELRILDFGLARPTENEMTGYVATRWYRAPEIMLNWMHYNQTVDIWSVGCIMAELITRRTLFPGTDHIHQLNLIMEMLGTPPADFMKKISSESARSYIQSLPPMKRRSFKKVFENANPLAIDLLEKMLELDAEKRITAEEALAHPYLEKYAEPSDEQTSPPYDHSFEDMDLPVDKWKELIYKEVTNFKPPPSFAQVLKDVAKVRLVGSQNYVAMKKLLQPFEQEEDAKGTYREIRLLKHMNHPNVIRLLDVFHPPMQMNDFQQVYLVTHLMDEDLHSFSRANRISEYHIRYILYQILRGLKYIHSAGVLHRDLKPGNIAVNQNMEVRILDFGLARLSADDMTDFVGTLWYRAPELLFLWDKYTKAIDMWSVGCILAELISGRALFPGRCYMNQLERLLDIMGRPSDQFVSGVTIDHARNYLRMYPNRRRCDFNQMFPDANPLAVDLMEKMLEMIPERRITAEEAMHHPFLSDLIDPRHHDEDVAPARNISALYITGDKANENYVTLQPYLDFKGTFSDRQSLEQSIASRGLDIALENVLSKYQKYETHHAQLAKVAEEREAVTKRLKELTKAGGTAEQLDELKESGKSLRNDLKALKQALYPIEDDFIHDYLHLPNRLHEQCPTGGQEKLLYRHGLPKLECESTTHLARHDLIHFVDNNRYYMMDQAAHFDVNAMQSLARYFVAQGDFIQTANPDFVRCVLLEANATPLADYHLVQEEHLQNKINTAYLTGGAAFESYLGAMTRLCVYPSVLPLRYVCCGRSYNRSDTELYGPTPSLYTATQTNAVQSFVATLSANEADCQLEHILNLATDFYKALGIPFRVVYASAETLTPAESLRAVIEVYAPSLQRYVCVGRISNYGDFVSKRILFSTRREKHYDFLHLVGGPVLYTSRLIAALLEHGVRLEDCKLLGSSIQKPTQQQQDLQEFKDLFK</sequence>
<feature type="binding site" evidence="12">
    <location>
        <position position="55"/>
    </location>
    <ligand>
        <name>ATP</name>
        <dbReference type="ChEBI" id="CHEBI:30616"/>
    </ligand>
</feature>
<protein>
    <recommendedName>
        <fullName evidence="3">mitogen-activated protein kinase</fullName>
        <ecNumber evidence="3">2.7.11.24</ecNumber>
    </recommendedName>
</protein>
<dbReference type="InterPro" id="IPR017441">
    <property type="entry name" value="Protein_kinase_ATP_BS"/>
</dbReference>
<dbReference type="GO" id="GO:1900407">
    <property type="term" value="P:regulation of cellular response to oxidative stress"/>
    <property type="evidence" value="ECO:0007669"/>
    <property type="project" value="UniProtKB-ARBA"/>
</dbReference>
<evidence type="ECO:0000256" key="10">
    <source>
        <dbReference type="ARBA" id="ARBA00047592"/>
    </source>
</evidence>
<dbReference type="GO" id="GO:0045793">
    <property type="term" value="P:positive regulation of cell size"/>
    <property type="evidence" value="ECO:0007669"/>
    <property type="project" value="UniProtKB-ARBA"/>
</dbReference>
<dbReference type="GO" id="GO:0008340">
    <property type="term" value="P:determination of adult lifespan"/>
    <property type="evidence" value="ECO:0007669"/>
    <property type="project" value="UniProtKB-ARBA"/>
</dbReference>
<dbReference type="PROSITE" id="PS50011">
    <property type="entry name" value="PROTEIN_KINASE_DOM"/>
    <property type="match status" value="2"/>
</dbReference>
<dbReference type="GO" id="GO:0071276">
    <property type="term" value="P:cellular response to cadmium ion"/>
    <property type="evidence" value="ECO:0007669"/>
    <property type="project" value="UniProtKB-ARBA"/>
</dbReference>
<dbReference type="GO" id="GO:0005737">
    <property type="term" value="C:cytoplasm"/>
    <property type="evidence" value="ECO:0007669"/>
    <property type="project" value="UniProtKB-ARBA"/>
</dbReference>
<dbReference type="InterPro" id="IPR008352">
    <property type="entry name" value="MAPK_HOG-like"/>
</dbReference>
<evidence type="ECO:0000256" key="2">
    <source>
        <dbReference type="ARBA" id="ARBA00008832"/>
    </source>
</evidence>
<name>A0A9P9Z0B5_9MUSC</name>
<dbReference type="InterPro" id="IPR042103">
    <property type="entry name" value="SerRS_1_N_sf"/>
</dbReference>
<comment type="catalytic activity">
    <reaction evidence="10">
        <text>L-threonyl-[protein] + ATP = O-phospho-L-threonyl-[protein] + ADP + H(+)</text>
        <dbReference type="Rhea" id="RHEA:46608"/>
        <dbReference type="Rhea" id="RHEA-COMP:11060"/>
        <dbReference type="Rhea" id="RHEA-COMP:11605"/>
        <dbReference type="ChEBI" id="CHEBI:15378"/>
        <dbReference type="ChEBI" id="CHEBI:30013"/>
        <dbReference type="ChEBI" id="CHEBI:30616"/>
        <dbReference type="ChEBI" id="CHEBI:61977"/>
        <dbReference type="ChEBI" id="CHEBI:456216"/>
        <dbReference type="EC" id="2.7.11.24"/>
    </reaction>
</comment>
<keyword evidence="4" id="KW-0723">Serine/threonine-protein kinase</keyword>
<keyword evidence="5" id="KW-0597">Phosphoprotein</keyword>
<dbReference type="Gene3D" id="3.30.200.20">
    <property type="entry name" value="Phosphorylase Kinase, domain 1"/>
    <property type="match status" value="2"/>
</dbReference>
<dbReference type="GO" id="GO:0071243">
    <property type="term" value="P:cellular response to arsenic-containing substance"/>
    <property type="evidence" value="ECO:0007669"/>
    <property type="project" value="UniProtKB-ARBA"/>
</dbReference>
<evidence type="ECO:0000256" key="4">
    <source>
        <dbReference type="ARBA" id="ARBA00022527"/>
    </source>
</evidence>
<dbReference type="FunFam" id="1.10.510.10:FF:000063">
    <property type="entry name" value="Mitogen-activated protein kinase 14"/>
    <property type="match status" value="1"/>
</dbReference>
<dbReference type="SUPFAM" id="SSF56112">
    <property type="entry name" value="Protein kinase-like (PK-like)"/>
    <property type="match status" value="2"/>
</dbReference>
<keyword evidence="8" id="KW-0418">Kinase</keyword>
<evidence type="ECO:0000256" key="6">
    <source>
        <dbReference type="ARBA" id="ARBA00022679"/>
    </source>
</evidence>
<evidence type="ECO:0000256" key="5">
    <source>
        <dbReference type="ARBA" id="ARBA00022553"/>
    </source>
</evidence>
<dbReference type="GO" id="GO:0006418">
    <property type="term" value="P:tRNA aminoacylation for protein translation"/>
    <property type="evidence" value="ECO:0007669"/>
    <property type="project" value="InterPro"/>
</dbReference>
<accession>A0A9P9Z0B5</accession>
<dbReference type="AlphaFoldDB" id="A0A9P9Z0B5"/>